<dbReference type="eggNOG" id="KOG1695">
    <property type="taxonomic scope" value="Eukaryota"/>
</dbReference>
<evidence type="ECO:0000256" key="4">
    <source>
        <dbReference type="ARBA" id="ARBA00022679"/>
    </source>
</evidence>
<dbReference type="InterPro" id="IPR036282">
    <property type="entry name" value="Glutathione-S-Trfase_C_sf"/>
</dbReference>
<dbReference type="EnsemblMetazoa" id="tetur05g05210.1">
    <property type="protein sequence ID" value="tetur05g05210.1"/>
    <property type="gene ID" value="tetur05g05210"/>
</dbReference>
<evidence type="ECO:0000313" key="9">
    <source>
        <dbReference type="Proteomes" id="UP000015104"/>
    </source>
</evidence>
<dbReference type="PROSITE" id="PS50404">
    <property type="entry name" value="GST_NTER"/>
    <property type="match status" value="1"/>
</dbReference>
<dbReference type="GO" id="GO:0006749">
    <property type="term" value="P:glutathione metabolic process"/>
    <property type="evidence" value="ECO:0007669"/>
    <property type="project" value="TreeGrafter"/>
</dbReference>
<keyword evidence="4" id="KW-0808">Transferase</keyword>
<evidence type="ECO:0000259" key="6">
    <source>
        <dbReference type="PROSITE" id="PS50404"/>
    </source>
</evidence>
<dbReference type="EC" id="2.5.1.18" evidence="3"/>
<dbReference type="SUPFAM" id="SSF52833">
    <property type="entry name" value="Thioredoxin-like"/>
    <property type="match status" value="1"/>
</dbReference>
<protein>
    <recommendedName>
        <fullName evidence="3">glutathione transferase</fullName>
        <ecNumber evidence="3">2.5.1.18</ecNumber>
    </recommendedName>
</protein>
<dbReference type="AlphaFoldDB" id="T1K568"/>
<dbReference type="GO" id="GO:0004364">
    <property type="term" value="F:glutathione transferase activity"/>
    <property type="evidence" value="ECO:0007669"/>
    <property type="project" value="UniProtKB-EC"/>
</dbReference>
<dbReference type="PANTHER" id="PTHR11571">
    <property type="entry name" value="GLUTATHIONE S-TRANSFERASE"/>
    <property type="match status" value="1"/>
</dbReference>
<sequence>MNPVIGYWTYRGNVEPILLLLKQADQPFQMKTYKQGVGRDYLGIEWPTDKKQLNLFYPNLPYIVDGDIKISQTLAILRYLARKHDLGPRNELETVRSDIAEQGAFEMMCSLWSAWYVETNQEYENRRPGLESYLVEKLVHTENVLGSNKFILGDRVTYVDFLLYSTLDYIRLYKASLLDSHENLRKFLDRIEALPKIKPYFNDEKFTRFPIIGSRAKFGHYKPVQ</sequence>
<dbReference type="InterPro" id="IPR050213">
    <property type="entry name" value="GST_superfamily"/>
</dbReference>
<keyword evidence="9" id="KW-1185">Reference proteome</keyword>
<evidence type="ECO:0000256" key="1">
    <source>
        <dbReference type="ARBA" id="ARBA00003701"/>
    </source>
</evidence>
<dbReference type="Gene3D" id="3.40.30.10">
    <property type="entry name" value="Glutaredoxin"/>
    <property type="match status" value="1"/>
</dbReference>
<accession>T1K568</accession>
<dbReference type="SUPFAM" id="SSF47616">
    <property type="entry name" value="GST C-terminal domain-like"/>
    <property type="match status" value="1"/>
</dbReference>
<dbReference type="Pfam" id="PF02798">
    <property type="entry name" value="GST_N"/>
    <property type="match status" value="1"/>
</dbReference>
<dbReference type="EMBL" id="CAEY01001585">
    <property type="status" value="NOT_ANNOTATED_CDS"/>
    <property type="molecule type" value="Genomic_DNA"/>
</dbReference>
<reference evidence="8" key="2">
    <citation type="submission" date="2015-06" db="UniProtKB">
        <authorList>
            <consortium name="EnsemblMetazoa"/>
        </authorList>
    </citation>
    <scope>IDENTIFICATION</scope>
</reference>
<dbReference type="InterPro" id="IPR004045">
    <property type="entry name" value="Glutathione_S-Trfase_N"/>
</dbReference>
<dbReference type="InterPro" id="IPR040079">
    <property type="entry name" value="Glutathione_S-Trfase"/>
</dbReference>
<gene>
    <name evidence="8" type="primary">107360790</name>
</gene>
<dbReference type="KEGG" id="tut:107360790"/>
<evidence type="ECO:0000313" key="8">
    <source>
        <dbReference type="EnsemblMetazoa" id="tetur05g05210.1"/>
    </source>
</evidence>
<evidence type="ECO:0000256" key="2">
    <source>
        <dbReference type="ARBA" id="ARBA00005861"/>
    </source>
</evidence>
<dbReference type="HOGENOM" id="CLU_039475_2_0_1"/>
<reference evidence="9" key="1">
    <citation type="submission" date="2011-08" db="EMBL/GenBank/DDBJ databases">
        <authorList>
            <person name="Rombauts S."/>
        </authorList>
    </citation>
    <scope>NUCLEOTIDE SEQUENCE</scope>
    <source>
        <strain evidence="9">London</strain>
    </source>
</reference>
<feature type="domain" description="GST N-terminal" evidence="6">
    <location>
        <begin position="1"/>
        <end position="88"/>
    </location>
</feature>
<name>T1K568_TETUR</name>
<dbReference type="InterPro" id="IPR036249">
    <property type="entry name" value="Thioredoxin-like_sf"/>
</dbReference>
<comment type="catalytic activity">
    <reaction evidence="5">
        <text>RX + glutathione = an S-substituted glutathione + a halide anion + H(+)</text>
        <dbReference type="Rhea" id="RHEA:16437"/>
        <dbReference type="ChEBI" id="CHEBI:15378"/>
        <dbReference type="ChEBI" id="CHEBI:16042"/>
        <dbReference type="ChEBI" id="CHEBI:17792"/>
        <dbReference type="ChEBI" id="CHEBI:57925"/>
        <dbReference type="ChEBI" id="CHEBI:90779"/>
        <dbReference type="EC" id="2.5.1.18"/>
    </reaction>
</comment>
<evidence type="ECO:0000259" key="7">
    <source>
        <dbReference type="PROSITE" id="PS50405"/>
    </source>
</evidence>
<dbReference type="Pfam" id="PF14497">
    <property type="entry name" value="GST_C_3"/>
    <property type="match status" value="1"/>
</dbReference>
<evidence type="ECO:0000256" key="3">
    <source>
        <dbReference type="ARBA" id="ARBA00012452"/>
    </source>
</evidence>
<dbReference type="OMA" id="LANPLWA"/>
<dbReference type="Gene3D" id="1.20.1050.10">
    <property type="match status" value="1"/>
</dbReference>
<dbReference type="SFLD" id="SFLDS00019">
    <property type="entry name" value="Glutathione_Transferase_(cytos"/>
    <property type="match status" value="1"/>
</dbReference>
<dbReference type="InterPro" id="IPR010987">
    <property type="entry name" value="Glutathione-S-Trfase_C-like"/>
</dbReference>
<dbReference type="OrthoDB" id="414243at2759"/>
<dbReference type="PANTHER" id="PTHR11571:SF222">
    <property type="entry name" value="GLUTATHIONE TRANSFERASE"/>
    <property type="match status" value="1"/>
</dbReference>
<dbReference type="Proteomes" id="UP000015104">
    <property type="component" value="Unassembled WGS sequence"/>
</dbReference>
<feature type="domain" description="GST C-terminal" evidence="7">
    <location>
        <begin position="90"/>
        <end position="211"/>
    </location>
</feature>
<proteinExistence type="inferred from homology"/>
<dbReference type="STRING" id="32264.T1K568"/>
<comment type="function">
    <text evidence="1">Conjugation of reduced glutathione to a wide number of exogenous and endogenous hydrophobic electrophiles.</text>
</comment>
<dbReference type="InterPro" id="IPR004046">
    <property type="entry name" value="GST_C"/>
</dbReference>
<organism evidence="8 9">
    <name type="scientific">Tetranychus urticae</name>
    <name type="common">Two-spotted spider mite</name>
    <dbReference type="NCBI Taxonomy" id="32264"/>
    <lineage>
        <taxon>Eukaryota</taxon>
        <taxon>Metazoa</taxon>
        <taxon>Ecdysozoa</taxon>
        <taxon>Arthropoda</taxon>
        <taxon>Chelicerata</taxon>
        <taxon>Arachnida</taxon>
        <taxon>Acari</taxon>
        <taxon>Acariformes</taxon>
        <taxon>Trombidiformes</taxon>
        <taxon>Prostigmata</taxon>
        <taxon>Eleutherengona</taxon>
        <taxon>Raphignathae</taxon>
        <taxon>Tetranychoidea</taxon>
        <taxon>Tetranychidae</taxon>
        <taxon>Tetranychus</taxon>
    </lineage>
</organism>
<dbReference type="PROSITE" id="PS50405">
    <property type="entry name" value="GST_CTER"/>
    <property type="match status" value="1"/>
</dbReference>
<evidence type="ECO:0000256" key="5">
    <source>
        <dbReference type="ARBA" id="ARBA00047960"/>
    </source>
</evidence>
<comment type="similarity">
    <text evidence="2">Belongs to the GST superfamily. Mu family.</text>
</comment>
<dbReference type="SMR" id="T1K568"/>